<dbReference type="EMBL" id="CAJNOH010000152">
    <property type="protein sequence ID" value="CAF0910439.1"/>
    <property type="molecule type" value="Genomic_DNA"/>
</dbReference>
<dbReference type="Pfam" id="PF12928">
    <property type="entry name" value="tRNA_int_end_N2"/>
    <property type="match status" value="1"/>
</dbReference>
<protein>
    <recommendedName>
        <fullName evidence="4">tRNA-splicing endonuclease subunit Sen54 N-terminal domain-containing protein</fullName>
    </recommendedName>
</protein>
<dbReference type="InterPro" id="IPR024336">
    <property type="entry name" value="tRNA_splic_suSen54_N"/>
</dbReference>
<organism evidence="6 7">
    <name type="scientific">Rotaria sordida</name>
    <dbReference type="NCBI Taxonomy" id="392033"/>
    <lineage>
        <taxon>Eukaryota</taxon>
        <taxon>Metazoa</taxon>
        <taxon>Spiralia</taxon>
        <taxon>Gnathifera</taxon>
        <taxon>Rotifera</taxon>
        <taxon>Eurotatoria</taxon>
        <taxon>Bdelloidea</taxon>
        <taxon>Philodinida</taxon>
        <taxon>Philodinidae</taxon>
        <taxon>Rotaria</taxon>
    </lineage>
</organism>
<dbReference type="GO" id="GO:0000214">
    <property type="term" value="C:tRNA-intron endonuclease complex"/>
    <property type="evidence" value="ECO:0007669"/>
    <property type="project" value="TreeGrafter"/>
</dbReference>
<feature type="domain" description="tRNA-splicing endonuclease subunit Sen54 N-terminal" evidence="4">
    <location>
        <begin position="29"/>
        <end position="79"/>
    </location>
</feature>
<dbReference type="PANTHER" id="PTHR21027:SF1">
    <property type="entry name" value="TRNA-SPLICING ENDONUCLEASE SUBUNIT SEN54"/>
    <property type="match status" value="1"/>
</dbReference>
<name>A0A814B968_9BILA</name>
<gene>
    <name evidence="6" type="ORF">JXQ802_LOCUS10309</name>
    <name evidence="5" type="ORF">PYM288_LOCUS9988</name>
</gene>
<keyword evidence="2" id="KW-0819">tRNA processing</keyword>
<evidence type="ECO:0000256" key="3">
    <source>
        <dbReference type="SAM" id="Coils"/>
    </source>
</evidence>
<comment type="caution">
    <text evidence="6">The sequence shown here is derived from an EMBL/GenBank/DDBJ whole genome shotgun (WGS) entry which is preliminary data.</text>
</comment>
<accession>A0A814B968</accession>
<keyword evidence="3" id="KW-0175">Coiled coil</keyword>
<dbReference type="AlphaFoldDB" id="A0A814B968"/>
<evidence type="ECO:0000313" key="6">
    <source>
        <dbReference type="EMBL" id="CAF0924746.1"/>
    </source>
</evidence>
<dbReference type="Proteomes" id="UP000663854">
    <property type="component" value="Unassembled WGS sequence"/>
</dbReference>
<evidence type="ECO:0000256" key="1">
    <source>
        <dbReference type="ARBA" id="ARBA00005736"/>
    </source>
</evidence>
<sequence>MTNHHRQLITDLNTHLTKISLPYQCRKSLLSYGIWNSSLNMIEIIYQHRSASKCFLTIGIMKNSKLYLYPEEAIFMMQCSLLQVSINNFDKNQNIPISLNEAYSIWLNQSLLTLKHLHVYQYLTRIGFILIRHRSTETMMETKIDLSNKKIKSIKRKRDEYEQELIESSENELQNENYICPIHLSSDCRRQWFPNYTDDPPIDIKHYPRLLFPDTLSPVHIDWLPSDFNSKVSNVQLSIYQNNKLSIRPSYSLLRSIDLQSHRTIYQRLSSFFSHSNQAIQPSSSSSSSSSSNIFFDMYTPRKHFRKSQPGLPDYYIKIKNGNDEFNFEEIYNEQQTNTLTAVVHNGDPSFYLFKPFNPIETLL</sequence>
<dbReference type="InterPro" id="IPR024337">
    <property type="entry name" value="tRNA_splic_suSen54"/>
</dbReference>
<evidence type="ECO:0000313" key="5">
    <source>
        <dbReference type="EMBL" id="CAF0910439.1"/>
    </source>
</evidence>
<dbReference type="EMBL" id="CAJNOL010000196">
    <property type="protein sequence ID" value="CAF0924746.1"/>
    <property type="molecule type" value="Genomic_DNA"/>
</dbReference>
<evidence type="ECO:0000259" key="4">
    <source>
        <dbReference type="Pfam" id="PF12928"/>
    </source>
</evidence>
<feature type="coiled-coil region" evidence="3">
    <location>
        <begin position="144"/>
        <end position="171"/>
    </location>
</feature>
<dbReference type="Proteomes" id="UP000663870">
    <property type="component" value="Unassembled WGS sequence"/>
</dbReference>
<dbReference type="GO" id="GO:0000379">
    <property type="term" value="P:tRNA-type intron splice site recognition and cleavage"/>
    <property type="evidence" value="ECO:0007669"/>
    <property type="project" value="TreeGrafter"/>
</dbReference>
<comment type="similarity">
    <text evidence="1">Belongs to the SEN54 family.</text>
</comment>
<dbReference type="PANTHER" id="PTHR21027">
    <property type="entry name" value="TRNA-SPLICING ENDONUCLEASE SUBUNIT SEN54"/>
    <property type="match status" value="1"/>
</dbReference>
<proteinExistence type="inferred from homology"/>
<evidence type="ECO:0000313" key="7">
    <source>
        <dbReference type="Proteomes" id="UP000663870"/>
    </source>
</evidence>
<evidence type="ECO:0000256" key="2">
    <source>
        <dbReference type="ARBA" id="ARBA00022694"/>
    </source>
</evidence>
<reference evidence="6" key="1">
    <citation type="submission" date="2021-02" db="EMBL/GenBank/DDBJ databases">
        <authorList>
            <person name="Nowell W R."/>
        </authorList>
    </citation>
    <scope>NUCLEOTIDE SEQUENCE</scope>
</reference>
<keyword evidence="7" id="KW-1185">Reference proteome</keyword>